<dbReference type="InterPro" id="IPR006094">
    <property type="entry name" value="Oxid_FAD_bind_N"/>
</dbReference>
<dbReference type="AlphaFoldDB" id="A0A1Q3ECD0"/>
<dbReference type="PROSITE" id="PS51387">
    <property type="entry name" value="FAD_PCMH"/>
    <property type="match status" value="1"/>
</dbReference>
<dbReference type="InterPro" id="IPR016166">
    <property type="entry name" value="FAD-bd_PCMH"/>
</dbReference>
<keyword evidence="9" id="KW-1185">Reference proteome</keyword>
<feature type="region of interest" description="Disordered" evidence="6">
    <location>
        <begin position="82"/>
        <end position="112"/>
    </location>
</feature>
<comment type="similarity">
    <text evidence="1">Belongs to the oxygen-dependent FAD-linked oxidoreductase family.</text>
</comment>
<dbReference type="Pfam" id="PF01565">
    <property type="entry name" value="FAD_binding_4"/>
    <property type="match status" value="1"/>
</dbReference>
<evidence type="ECO:0000256" key="6">
    <source>
        <dbReference type="SAM" id="MobiDB-lite"/>
    </source>
</evidence>
<dbReference type="Gene3D" id="1.10.287.370">
    <property type="match status" value="1"/>
</dbReference>
<sequence>MASSSVLSEERGARGIPKAPFIEDVEKYLGGADAEIEGPLKAIQDAISKYRYMDSNLNQRRLSLEEKIPDIQKTLSMVEYLQERREGKTSQSEDDLEDDLEDEEPTSSSKPLKTTFELNDTLFAEAELEDTDTVYLWLGANVMLSYKLPAAIQLLRSKLEAAETNVASLTEDLEFLREQLTMMEDYFSDPPSVCFRNSSTTEPPANVTQSCGQGSGDVPLFAILAESASDIQAGVNFARDYNLRLAIKSSGHDYLGRSTARNSLLISTHKLQNISLVDNFTVGGVDQGPAVTIGSGVPLNSLYTALKAEGKIFVASSVATLAPAGGFVQGAGHSALSPSYGLAVDNVIEFTVVIASGDILTVNDAENSDLFWAMRGGGAGSWGVIISATFRVYPTFNAVYCDTNVTTSTPSIMGSVATVHARHIFDLDPLRAGQYFWVVPVDGTGSNSSLLAMQIQTIFPNNASVEAAEAALQPFIDDASNITDVQVETACEEQLINDMLFAADDSVGTNIILGSRLFSESLYETSPEAIGDMYVGLLENGTLGIFGNLVAGGKVAENANISMALNPAWRTAKTHVFLAHEWADSATIPDVIATQHAFSSGYERAALVGLAGEDSGSYTNEGDRFEPNLQVTFYGSTENYEKLEQVKSAYDPEDLFLVTAGVGSERWDEAGFCRLA</sequence>
<feature type="coiled-coil region" evidence="5">
    <location>
        <begin position="152"/>
        <end position="186"/>
    </location>
</feature>
<gene>
    <name evidence="8" type="ORF">LENED_006663</name>
</gene>
<dbReference type="PANTHER" id="PTHR12409">
    <property type="entry name" value="PREFOLDIN SUBUNIT 3"/>
    <property type="match status" value="1"/>
</dbReference>
<evidence type="ECO:0000256" key="1">
    <source>
        <dbReference type="ARBA" id="ARBA00005466"/>
    </source>
</evidence>
<proteinExistence type="inferred from homology"/>
<dbReference type="GO" id="GO:0005737">
    <property type="term" value="C:cytoplasm"/>
    <property type="evidence" value="ECO:0007669"/>
    <property type="project" value="TreeGrafter"/>
</dbReference>
<dbReference type="PANTHER" id="PTHR12409:SF0">
    <property type="entry name" value="PREFOLDIN SUBUNIT 3"/>
    <property type="match status" value="1"/>
</dbReference>
<dbReference type="GO" id="GO:0007021">
    <property type="term" value="P:tubulin complex assembly"/>
    <property type="evidence" value="ECO:0007669"/>
    <property type="project" value="TreeGrafter"/>
</dbReference>
<dbReference type="Gene3D" id="3.30.465.10">
    <property type="match status" value="2"/>
</dbReference>
<evidence type="ECO:0000313" key="8">
    <source>
        <dbReference type="EMBL" id="GAW04848.1"/>
    </source>
</evidence>
<dbReference type="InterPro" id="IPR016655">
    <property type="entry name" value="PFD3"/>
</dbReference>
<dbReference type="Pfam" id="PF02996">
    <property type="entry name" value="Prefoldin"/>
    <property type="match status" value="1"/>
</dbReference>
<dbReference type="InterPro" id="IPR004127">
    <property type="entry name" value="Prefoldin_subunit_alpha"/>
</dbReference>
<evidence type="ECO:0000256" key="4">
    <source>
        <dbReference type="ARBA" id="ARBA00023186"/>
    </source>
</evidence>
<comment type="caution">
    <text evidence="8">The sequence shown here is derived from an EMBL/GenBank/DDBJ whole genome shotgun (WGS) entry which is preliminary data.</text>
</comment>
<dbReference type="EMBL" id="BDGU01000213">
    <property type="protein sequence ID" value="GAW04848.1"/>
    <property type="molecule type" value="Genomic_DNA"/>
</dbReference>
<dbReference type="PROSITE" id="PS00862">
    <property type="entry name" value="OX2_COVAL_FAD"/>
    <property type="match status" value="1"/>
</dbReference>
<dbReference type="GO" id="GO:0006457">
    <property type="term" value="P:protein folding"/>
    <property type="evidence" value="ECO:0007669"/>
    <property type="project" value="InterPro"/>
</dbReference>
<accession>A0A1Q3ECD0</accession>
<keyword evidence="3" id="KW-0560">Oxidoreductase</keyword>
<organism evidence="8 9">
    <name type="scientific">Lentinula edodes</name>
    <name type="common">Shiitake mushroom</name>
    <name type="synonym">Lentinus edodes</name>
    <dbReference type="NCBI Taxonomy" id="5353"/>
    <lineage>
        <taxon>Eukaryota</taxon>
        <taxon>Fungi</taxon>
        <taxon>Dikarya</taxon>
        <taxon>Basidiomycota</taxon>
        <taxon>Agaricomycotina</taxon>
        <taxon>Agaricomycetes</taxon>
        <taxon>Agaricomycetidae</taxon>
        <taxon>Agaricales</taxon>
        <taxon>Marasmiineae</taxon>
        <taxon>Omphalotaceae</taxon>
        <taxon>Lentinula</taxon>
    </lineage>
</organism>
<feature type="domain" description="FAD-binding PCMH-type" evidence="7">
    <location>
        <begin position="215"/>
        <end position="395"/>
    </location>
</feature>
<dbReference type="InterPro" id="IPR016169">
    <property type="entry name" value="FAD-bd_PCMH_sub2"/>
</dbReference>
<dbReference type="GO" id="GO:0016272">
    <property type="term" value="C:prefoldin complex"/>
    <property type="evidence" value="ECO:0007669"/>
    <property type="project" value="InterPro"/>
</dbReference>
<evidence type="ECO:0000256" key="3">
    <source>
        <dbReference type="ARBA" id="ARBA00023002"/>
    </source>
</evidence>
<dbReference type="GO" id="GO:0071949">
    <property type="term" value="F:FAD binding"/>
    <property type="evidence" value="ECO:0007669"/>
    <property type="project" value="InterPro"/>
</dbReference>
<dbReference type="SUPFAM" id="SSF46579">
    <property type="entry name" value="Prefoldin"/>
    <property type="match status" value="1"/>
</dbReference>
<dbReference type="InterPro" id="IPR006093">
    <property type="entry name" value="Oxy_OxRdtase_FAD_BS"/>
</dbReference>
<keyword evidence="4" id="KW-0143">Chaperone</keyword>
<dbReference type="Proteomes" id="UP000188533">
    <property type="component" value="Unassembled WGS sequence"/>
</dbReference>
<dbReference type="GO" id="GO:0007017">
    <property type="term" value="P:microtubule-based process"/>
    <property type="evidence" value="ECO:0007669"/>
    <property type="project" value="TreeGrafter"/>
</dbReference>
<comment type="similarity">
    <text evidence="2">Belongs to the prefoldin subunit alpha family.</text>
</comment>
<evidence type="ECO:0000313" key="9">
    <source>
        <dbReference type="Proteomes" id="UP000188533"/>
    </source>
</evidence>
<dbReference type="GO" id="GO:0015631">
    <property type="term" value="F:tubulin binding"/>
    <property type="evidence" value="ECO:0007669"/>
    <property type="project" value="TreeGrafter"/>
</dbReference>
<dbReference type="SUPFAM" id="SSF56176">
    <property type="entry name" value="FAD-binding/transporter-associated domain-like"/>
    <property type="match status" value="1"/>
</dbReference>
<name>A0A1Q3ECD0_LENED</name>
<dbReference type="InterPro" id="IPR036318">
    <property type="entry name" value="FAD-bd_PCMH-like_sf"/>
</dbReference>
<dbReference type="InterPro" id="IPR009053">
    <property type="entry name" value="Prefoldin"/>
</dbReference>
<dbReference type="Pfam" id="PF08031">
    <property type="entry name" value="BBE"/>
    <property type="match status" value="1"/>
</dbReference>
<dbReference type="GO" id="GO:0016491">
    <property type="term" value="F:oxidoreductase activity"/>
    <property type="evidence" value="ECO:0007669"/>
    <property type="project" value="UniProtKB-KW"/>
</dbReference>
<dbReference type="InterPro" id="IPR012951">
    <property type="entry name" value="BBE"/>
</dbReference>
<dbReference type="STRING" id="5353.A0A1Q3ECD0"/>
<evidence type="ECO:0000256" key="5">
    <source>
        <dbReference type="SAM" id="Coils"/>
    </source>
</evidence>
<protein>
    <submittedName>
        <fullName evidence="8">FAD-binding domain-containing protein</fullName>
    </submittedName>
</protein>
<reference evidence="8 9" key="2">
    <citation type="submission" date="2017-02" db="EMBL/GenBank/DDBJ databases">
        <title>A genome survey and senescence transcriptome analysis in Lentinula edodes.</title>
        <authorList>
            <person name="Sakamoto Y."/>
            <person name="Nakade K."/>
            <person name="Sato S."/>
            <person name="Yoshida Y."/>
            <person name="Miyazaki K."/>
            <person name="Natsume S."/>
            <person name="Konno N."/>
        </authorList>
    </citation>
    <scope>NUCLEOTIDE SEQUENCE [LARGE SCALE GENOMIC DNA]</scope>
    <source>
        <strain evidence="8 9">NBRC 111202</strain>
    </source>
</reference>
<evidence type="ECO:0000259" key="7">
    <source>
        <dbReference type="PROSITE" id="PS51387"/>
    </source>
</evidence>
<dbReference type="CDD" id="cd23156">
    <property type="entry name" value="Prefoldin_3"/>
    <property type="match status" value="1"/>
</dbReference>
<evidence type="ECO:0000256" key="2">
    <source>
        <dbReference type="ARBA" id="ARBA00010048"/>
    </source>
</evidence>
<keyword evidence="5" id="KW-0175">Coiled coil</keyword>
<feature type="compositionally biased region" description="Acidic residues" evidence="6">
    <location>
        <begin position="92"/>
        <end position="105"/>
    </location>
</feature>
<reference evidence="8 9" key="1">
    <citation type="submission" date="2016-08" db="EMBL/GenBank/DDBJ databases">
        <authorList>
            <consortium name="Lentinula edodes genome sequencing consortium"/>
            <person name="Sakamoto Y."/>
            <person name="Nakade K."/>
            <person name="Sato S."/>
            <person name="Yoshida Y."/>
            <person name="Miyazaki K."/>
            <person name="Natsume S."/>
            <person name="Konno N."/>
        </authorList>
    </citation>
    <scope>NUCLEOTIDE SEQUENCE [LARGE SCALE GENOMIC DNA]</scope>
    <source>
        <strain evidence="8 9">NBRC 111202</strain>
    </source>
</reference>